<evidence type="ECO:0008006" key="4">
    <source>
        <dbReference type="Google" id="ProtNLM"/>
    </source>
</evidence>
<sequence>MVFTDWFNITRDSWTSIWDRFVNFLPNLIGAVIILILGWIVGMIVAMIIDRLFRIIGLQTLFEKAKVEDVLKKANAEKDSTAMLSSVAKWIIYLVAFIAAANTLKLPDVANFLDTILAYVPQVVAAGAILLIGLVLANFLSNVVKGSVLAANLGSADMIAAIVRYSIVIFAFMAALAQLGIAGSLINILFIGLVAFLAIAGGLAFGLGGKDVASEWLENLKKQLK</sequence>
<dbReference type="Proteomes" id="UP000178764">
    <property type="component" value="Unassembled WGS sequence"/>
</dbReference>
<dbReference type="Pfam" id="PF05552">
    <property type="entry name" value="MS_channel_1st_1"/>
    <property type="match status" value="2"/>
</dbReference>
<protein>
    <recommendedName>
        <fullName evidence="4">Small-conductance mechanosensitive ion channel</fullName>
    </recommendedName>
</protein>
<keyword evidence="1" id="KW-1133">Transmembrane helix</keyword>
<proteinExistence type="predicted"/>
<feature type="transmembrane region" description="Helical" evidence="1">
    <location>
        <begin position="188"/>
        <end position="207"/>
    </location>
</feature>
<accession>A0A1F5DN04</accession>
<feature type="transmembrane region" description="Helical" evidence="1">
    <location>
        <begin position="161"/>
        <end position="182"/>
    </location>
</feature>
<keyword evidence="1" id="KW-0472">Membrane</keyword>
<dbReference type="EMBL" id="MEZT01000019">
    <property type="protein sequence ID" value="OGD56528.1"/>
    <property type="molecule type" value="Genomic_DNA"/>
</dbReference>
<evidence type="ECO:0000313" key="3">
    <source>
        <dbReference type="Proteomes" id="UP000178764"/>
    </source>
</evidence>
<dbReference type="GO" id="GO:0008381">
    <property type="term" value="F:mechanosensitive monoatomic ion channel activity"/>
    <property type="evidence" value="ECO:0007669"/>
    <property type="project" value="InterPro"/>
</dbReference>
<dbReference type="InterPro" id="IPR045275">
    <property type="entry name" value="MscS_archaea/bacteria_type"/>
</dbReference>
<evidence type="ECO:0000256" key="1">
    <source>
        <dbReference type="SAM" id="Phobius"/>
    </source>
</evidence>
<gene>
    <name evidence="2" type="ORF">A2V71_02405</name>
</gene>
<dbReference type="Gene3D" id="1.10.287.1260">
    <property type="match status" value="2"/>
</dbReference>
<dbReference type="PANTHER" id="PTHR30221:SF1">
    <property type="entry name" value="SMALL-CONDUCTANCE MECHANOSENSITIVE CHANNEL"/>
    <property type="match status" value="1"/>
</dbReference>
<feature type="transmembrane region" description="Helical" evidence="1">
    <location>
        <begin position="82"/>
        <end position="104"/>
    </location>
</feature>
<dbReference type="AlphaFoldDB" id="A0A1F5DN04"/>
<feature type="transmembrane region" description="Helical" evidence="1">
    <location>
        <begin position="116"/>
        <end position="140"/>
    </location>
</feature>
<comment type="caution">
    <text evidence="2">The sequence shown here is derived from an EMBL/GenBank/DDBJ whole genome shotgun (WGS) entry which is preliminary data.</text>
</comment>
<reference evidence="2 3" key="1">
    <citation type="journal article" date="2016" name="Nat. Commun.">
        <title>Thousands of microbial genomes shed light on interconnected biogeochemical processes in an aquifer system.</title>
        <authorList>
            <person name="Anantharaman K."/>
            <person name="Brown C.T."/>
            <person name="Hug L.A."/>
            <person name="Sharon I."/>
            <person name="Castelle C.J."/>
            <person name="Probst A.J."/>
            <person name="Thomas B.C."/>
            <person name="Singh A."/>
            <person name="Wilkins M.J."/>
            <person name="Karaoz U."/>
            <person name="Brodie E.L."/>
            <person name="Williams K.H."/>
            <person name="Hubbard S.S."/>
            <person name="Banfield J.F."/>
        </authorList>
    </citation>
    <scope>NUCLEOTIDE SEQUENCE [LARGE SCALE GENOMIC DNA]</scope>
</reference>
<dbReference type="PANTHER" id="PTHR30221">
    <property type="entry name" value="SMALL-CONDUCTANCE MECHANOSENSITIVE CHANNEL"/>
    <property type="match status" value="1"/>
</dbReference>
<feature type="transmembrane region" description="Helical" evidence="1">
    <location>
        <begin position="28"/>
        <end position="49"/>
    </location>
</feature>
<dbReference type="InterPro" id="IPR008910">
    <property type="entry name" value="MSC_TM_helix"/>
</dbReference>
<evidence type="ECO:0000313" key="2">
    <source>
        <dbReference type="EMBL" id="OGD56528.1"/>
    </source>
</evidence>
<keyword evidence="1" id="KW-0812">Transmembrane</keyword>
<organism evidence="2 3">
    <name type="scientific">Candidatus Berkelbacteria bacterium RBG_13_40_8</name>
    <dbReference type="NCBI Taxonomy" id="1797467"/>
    <lineage>
        <taxon>Bacteria</taxon>
        <taxon>Candidatus Berkelbacteria</taxon>
    </lineage>
</organism>
<name>A0A1F5DN04_9BACT</name>